<sequence>MSIVHNTTVPRQNWLGRLALALLIGLLAGILTYLTARAIGSVWLLVNQRELVEAIQQALQQGVMGLANSNLRTLRMIAEAQQRWIAELSIWLGLGVGLVTAIGMYIRLELNAGAS</sequence>
<evidence type="ECO:0000313" key="3">
    <source>
        <dbReference type="Proteomes" id="UP000002508"/>
    </source>
</evidence>
<feature type="transmembrane region" description="Helical" evidence="1">
    <location>
        <begin position="20"/>
        <end position="46"/>
    </location>
</feature>
<gene>
    <name evidence="2" type="ordered locus">Cagg_3756</name>
</gene>
<evidence type="ECO:0000313" key="2">
    <source>
        <dbReference type="EMBL" id="ACL26592.1"/>
    </source>
</evidence>
<dbReference type="AlphaFoldDB" id="B8GAZ2"/>
<proteinExistence type="predicted"/>
<keyword evidence="1" id="KW-0472">Membrane</keyword>
<dbReference type="KEGG" id="cag:Cagg_3756"/>
<evidence type="ECO:0000256" key="1">
    <source>
        <dbReference type="SAM" id="Phobius"/>
    </source>
</evidence>
<name>B8GAZ2_CHLAD</name>
<accession>B8GAZ2</accession>
<organism evidence="2 3">
    <name type="scientific">Chloroflexus aggregans (strain MD-66 / DSM 9485)</name>
    <dbReference type="NCBI Taxonomy" id="326427"/>
    <lineage>
        <taxon>Bacteria</taxon>
        <taxon>Bacillati</taxon>
        <taxon>Chloroflexota</taxon>
        <taxon>Chloroflexia</taxon>
        <taxon>Chloroflexales</taxon>
        <taxon>Chloroflexineae</taxon>
        <taxon>Chloroflexaceae</taxon>
        <taxon>Chloroflexus</taxon>
    </lineage>
</organism>
<dbReference type="Proteomes" id="UP000002508">
    <property type="component" value="Chromosome"/>
</dbReference>
<keyword evidence="1" id="KW-1133">Transmembrane helix</keyword>
<dbReference type="RefSeq" id="WP_015942437.1">
    <property type="nucleotide sequence ID" value="NC_011831.1"/>
</dbReference>
<keyword evidence="1" id="KW-0812">Transmembrane</keyword>
<dbReference type="eggNOG" id="ENOG5032J9Y">
    <property type="taxonomic scope" value="Bacteria"/>
</dbReference>
<feature type="transmembrane region" description="Helical" evidence="1">
    <location>
        <begin position="84"/>
        <end position="106"/>
    </location>
</feature>
<reference evidence="2" key="1">
    <citation type="submission" date="2008-12" db="EMBL/GenBank/DDBJ databases">
        <title>Complete sequence of Chloroflexus aggregans DSM 9485.</title>
        <authorList>
            <consortium name="US DOE Joint Genome Institute"/>
            <person name="Lucas S."/>
            <person name="Copeland A."/>
            <person name="Lapidus A."/>
            <person name="Glavina del Rio T."/>
            <person name="Dalin E."/>
            <person name="Tice H."/>
            <person name="Pitluck S."/>
            <person name="Foster B."/>
            <person name="Larimer F."/>
            <person name="Land M."/>
            <person name="Hauser L."/>
            <person name="Kyrpides N."/>
            <person name="Mikhailova N."/>
            <person name="Bryant D."/>
            <person name="Richardson P."/>
        </authorList>
    </citation>
    <scope>NUCLEOTIDE SEQUENCE</scope>
    <source>
        <strain evidence="2">DSM 9485</strain>
    </source>
</reference>
<dbReference type="HOGENOM" id="CLU_2104619_0_0_0"/>
<protein>
    <submittedName>
        <fullName evidence="2">Uncharacterized protein</fullName>
    </submittedName>
</protein>
<keyword evidence="3" id="KW-1185">Reference proteome</keyword>
<dbReference type="EMBL" id="CP001337">
    <property type="protein sequence ID" value="ACL26592.1"/>
    <property type="molecule type" value="Genomic_DNA"/>
</dbReference>